<dbReference type="EMBL" id="JAJTWU010000001">
    <property type="protein sequence ID" value="MCE4552874.1"/>
    <property type="molecule type" value="Genomic_DNA"/>
</dbReference>
<dbReference type="RefSeq" id="WP_233369590.1">
    <property type="nucleotide sequence ID" value="NZ_JAJTWU010000001.1"/>
</dbReference>
<evidence type="ECO:0000259" key="1">
    <source>
        <dbReference type="PROSITE" id="PS51819"/>
    </source>
</evidence>
<proteinExistence type="predicted"/>
<dbReference type="PROSITE" id="PS51819">
    <property type="entry name" value="VOC"/>
    <property type="match status" value="1"/>
</dbReference>
<dbReference type="Gene3D" id="3.10.180.10">
    <property type="entry name" value="2,3-Dihydroxybiphenyl 1,2-Dioxygenase, domain 1"/>
    <property type="match status" value="1"/>
</dbReference>
<dbReference type="InterPro" id="IPR004360">
    <property type="entry name" value="Glyas_Fos-R_dOase_dom"/>
</dbReference>
<reference evidence="2 3" key="1">
    <citation type="submission" date="2021-12" db="EMBL/GenBank/DDBJ databases">
        <title>Genome seq of P8.</title>
        <authorList>
            <person name="Seo T."/>
        </authorList>
    </citation>
    <scope>NUCLEOTIDE SEQUENCE [LARGE SCALE GENOMIC DNA]</scope>
    <source>
        <strain evidence="2 3">P8</strain>
    </source>
</reference>
<evidence type="ECO:0000313" key="2">
    <source>
        <dbReference type="EMBL" id="MCE4552874.1"/>
    </source>
</evidence>
<feature type="domain" description="VOC" evidence="1">
    <location>
        <begin position="167"/>
        <end position="326"/>
    </location>
</feature>
<accession>A0ABS8XJ34</accession>
<dbReference type="Proteomes" id="UP001200741">
    <property type="component" value="Unassembled WGS sequence"/>
</dbReference>
<evidence type="ECO:0000313" key="3">
    <source>
        <dbReference type="Proteomes" id="UP001200741"/>
    </source>
</evidence>
<dbReference type="InterPro" id="IPR037523">
    <property type="entry name" value="VOC_core"/>
</dbReference>
<keyword evidence="3" id="KW-1185">Reference proteome</keyword>
<protein>
    <submittedName>
        <fullName evidence="2">VOC family protein</fullName>
    </submittedName>
</protein>
<organism evidence="2 3">
    <name type="scientific">Pelomonas cellulosilytica</name>
    <dbReference type="NCBI Taxonomy" id="2906762"/>
    <lineage>
        <taxon>Bacteria</taxon>
        <taxon>Pseudomonadati</taxon>
        <taxon>Pseudomonadota</taxon>
        <taxon>Betaproteobacteria</taxon>
        <taxon>Burkholderiales</taxon>
        <taxon>Sphaerotilaceae</taxon>
        <taxon>Roseateles</taxon>
    </lineage>
</organism>
<sequence>MTVPSSTGERGFAIGGFREAVVIVRDETPHLQCWVGNGGWVMRHEGDVDPQLLAAWGRPAASGREWLLAHPDCDTGFVRLMRLSGAEPQRDIRADDQCWDSGGIFDLNVRVLDVDAMACSMRALQWHGAAPPIAWDFGTLGVKEWLVRGPDNVRLALIERLHPPLQGFDHLRDFSQVFNSSQLVRDVDVAAAFYRDVLGFQLVSQYESTGFAAGPNLFGAPPALAPQIGLKLCIVHPEGRMEGSVELVAAPGACGRDLSADAGPPHFGMATLRFPVRGIDALARHAEACGQPLAMPLSTVALAPYGELRLLALQAPDGAWLEFYEPVSAG</sequence>
<comment type="caution">
    <text evidence="2">The sequence shown here is derived from an EMBL/GenBank/DDBJ whole genome shotgun (WGS) entry which is preliminary data.</text>
</comment>
<gene>
    <name evidence="2" type="ORF">LXT13_00235</name>
</gene>
<dbReference type="Pfam" id="PF00903">
    <property type="entry name" value="Glyoxalase"/>
    <property type="match status" value="1"/>
</dbReference>
<dbReference type="InterPro" id="IPR029068">
    <property type="entry name" value="Glyas_Bleomycin-R_OHBP_Dase"/>
</dbReference>
<name>A0ABS8XJ34_9BURK</name>
<dbReference type="SUPFAM" id="SSF54593">
    <property type="entry name" value="Glyoxalase/Bleomycin resistance protein/Dihydroxybiphenyl dioxygenase"/>
    <property type="match status" value="2"/>
</dbReference>